<reference evidence="1 2" key="2">
    <citation type="journal article" date="2021" name="Int. J. Syst. Evol. Microbiol.">
        <title>Isolation and Polyphasic Characterization of Desulfuromonas versatilis sp. Nov., an Electrogenic Bacteria Capable of Versatile Metabolism Isolated from a Graphene Oxide-Reducing Enrichment Culture.</title>
        <authorList>
            <person name="Xie L."/>
            <person name="Yoshida N."/>
            <person name="Ishii S."/>
            <person name="Meng L."/>
        </authorList>
    </citation>
    <scope>NUCLEOTIDE SEQUENCE [LARGE SCALE GENOMIC DNA]</scope>
    <source>
        <strain evidence="1 2">NIT-T3</strain>
    </source>
</reference>
<organism evidence="1 2">
    <name type="scientific">Desulfuromonas versatilis</name>
    <dbReference type="NCBI Taxonomy" id="2802975"/>
    <lineage>
        <taxon>Bacteria</taxon>
        <taxon>Pseudomonadati</taxon>
        <taxon>Thermodesulfobacteriota</taxon>
        <taxon>Desulfuromonadia</taxon>
        <taxon>Desulfuromonadales</taxon>
        <taxon>Desulfuromonadaceae</taxon>
        <taxon>Desulfuromonas</taxon>
    </lineage>
</organism>
<dbReference type="RefSeq" id="WP_221249125.1">
    <property type="nucleotide sequence ID" value="NZ_AP024355.1"/>
</dbReference>
<sequence length="78" mass="8701">MFGETLVHTCLIHIEGRDYEVAVFSRPGGTHLAKTVFAPWDVIINDGPSLEAALAKHRQILPLAVGSRRVLRQFQGEY</sequence>
<keyword evidence="2" id="KW-1185">Reference proteome</keyword>
<accession>A0ABN6E2G9</accession>
<evidence type="ECO:0000313" key="2">
    <source>
        <dbReference type="Proteomes" id="UP001319827"/>
    </source>
</evidence>
<name>A0ABN6E2G9_9BACT</name>
<proteinExistence type="predicted"/>
<evidence type="ECO:0000313" key="1">
    <source>
        <dbReference type="EMBL" id="BCR05719.1"/>
    </source>
</evidence>
<dbReference type="Proteomes" id="UP001319827">
    <property type="component" value="Chromosome"/>
</dbReference>
<reference evidence="1 2" key="1">
    <citation type="journal article" date="2016" name="C (Basel)">
        <title>Selective Growth of and Electricity Production by Marine Exoelectrogenic Bacteria in Self-Aggregated Hydrogel of Microbially Reduced Graphene Oxide.</title>
        <authorList>
            <person name="Yoshida N."/>
            <person name="Goto Y."/>
            <person name="Miyata Y."/>
        </authorList>
    </citation>
    <scope>NUCLEOTIDE SEQUENCE [LARGE SCALE GENOMIC DNA]</scope>
    <source>
        <strain evidence="1 2">NIT-T3</strain>
    </source>
</reference>
<protein>
    <submittedName>
        <fullName evidence="1">Uncharacterized protein</fullName>
    </submittedName>
</protein>
<gene>
    <name evidence="1" type="ORF">DESUT3_27880</name>
</gene>
<dbReference type="EMBL" id="AP024355">
    <property type="protein sequence ID" value="BCR05719.1"/>
    <property type="molecule type" value="Genomic_DNA"/>
</dbReference>